<sequence>MVLRKSSSLVICAGVLPRPRTNQSSRMRAKTLPTMQALQKSKKLPVAASTPSHVQGQVPTPVHFTMRLLVCSASFPDHRLKATLFILDTTK</sequence>
<protein>
    <submittedName>
        <fullName evidence="1">Uncharacterized protein</fullName>
    </submittedName>
</protein>
<dbReference type="AlphaFoldDB" id="A0A6A6GIH3"/>
<evidence type="ECO:0000313" key="1">
    <source>
        <dbReference type="EMBL" id="KAF2225447.1"/>
    </source>
</evidence>
<dbReference type="Proteomes" id="UP000799538">
    <property type="component" value="Unassembled WGS sequence"/>
</dbReference>
<reference evidence="2" key="1">
    <citation type="journal article" date="2020" name="Stud. Mycol.">
        <title>101 Dothideomycetes genomes: A test case for predicting lifestyles and emergence of pathogens.</title>
        <authorList>
            <person name="Haridas S."/>
            <person name="Albert R."/>
            <person name="Binder M."/>
            <person name="Bloem J."/>
            <person name="LaButti K."/>
            <person name="Salamov A."/>
            <person name="Andreopoulos B."/>
            <person name="Baker S."/>
            <person name="Barry K."/>
            <person name="Bills G."/>
            <person name="Bluhm B."/>
            <person name="Cannon C."/>
            <person name="Castanera R."/>
            <person name="Culley D."/>
            <person name="Daum C."/>
            <person name="Ezra D."/>
            <person name="Gonzalez J."/>
            <person name="Henrissat B."/>
            <person name="Kuo A."/>
            <person name="Liang C."/>
            <person name="Lipzen A."/>
            <person name="Lutzoni F."/>
            <person name="Magnuson J."/>
            <person name="Mondo S."/>
            <person name="Nolan M."/>
            <person name="Ohm R."/>
            <person name="Pangilinan J."/>
            <person name="Park H.-J."/>
            <person name="Ramirez L."/>
            <person name="Alfaro M."/>
            <person name="Sun H."/>
            <person name="Tritt A."/>
            <person name="Yoshinaga Y."/>
            <person name="Zwiers L.-H."/>
            <person name="Turgeon B."/>
            <person name="Goodwin S."/>
            <person name="Spatafora J."/>
            <person name="Crous P."/>
            <person name="Grigoriev I."/>
        </authorList>
    </citation>
    <scope>NUCLEOTIDE SEQUENCE [LARGE SCALE GENOMIC DNA]</scope>
    <source>
        <strain evidence="2">CECT 20119</strain>
    </source>
</reference>
<dbReference type="OrthoDB" id="10412640at2759"/>
<dbReference type="EMBL" id="ML992503">
    <property type="protein sequence ID" value="KAF2225447.1"/>
    <property type="molecule type" value="Genomic_DNA"/>
</dbReference>
<keyword evidence="2" id="KW-1185">Reference proteome</keyword>
<feature type="non-terminal residue" evidence="1">
    <location>
        <position position="1"/>
    </location>
</feature>
<name>A0A6A6GIH3_9PEZI</name>
<accession>A0A6A6GIH3</accession>
<gene>
    <name evidence="1" type="ORF">BDZ85DRAFT_257507</name>
</gene>
<proteinExistence type="predicted"/>
<organism evidence="1 2">
    <name type="scientific">Elsinoe ampelina</name>
    <dbReference type="NCBI Taxonomy" id="302913"/>
    <lineage>
        <taxon>Eukaryota</taxon>
        <taxon>Fungi</taxon>
        <taxon>Dikarya</taxon>
        <taxon>Ascomycota</taxon>
        <taxon>Pezizomycotina</taxon>
        <taxon>Dothideomycetes</taxon>
        <taxon>Dothideomycetidae</taxon>
        <taxon>Myriangiales</taxon>
        <taxon>Elsinoaceae</taxon>
        <taxon>Elsinoe</taxon>
    </lineage>
</organism>
<evidence type="ECO:0000313" key="2">
    <source>
        <dbReference type="Proteomes" id="UP000799538"/>
    </source>
</evidence>